<organism evidence="1 2">
    <name type="scientific">Chromobacterium fluminis</name>
    <dbReference type="NCBI Taxonomy" id="3044269"/>
    <lineage>
        <taxon>Bacteria</taxon>
        <taxon>Pseudomonadati</taxon>
        <taxon>Pseudomonadota</taxon>
        <taxon>Betaproteobacteria</taxon>
        <taxon>Neisseriales</taxon>
        <taxon>Chromobacteriaceae</taxon>
        <taxon>Chromobacterium</taxon>
    </lineage>
</organism>
<name>A0ABX0L7V3_9NEIS</name>
<evidence type="ECO:0000313" key="1">
    <source>
        <dbReference type="EMBL" id="NHR04380.1"/>
    </source>
</evidence>
<proteinExistence type="predicted"/>
<accession>A0ABX0L7V3</accession>
<protein>
    <recommendedName>
        <fullName evidence="3">Restriction alleviation protein, Lar family</fullName>
    </recommendedName>
</protein>
<sequence length="83" mass="9261">MTTRHVQFKSDAKIVPCPKCGNKTHFTIHSDYCAEDCCEVWAVCKCGHHADSDERFEDVMGGVHDDNVIAAISCWNESMAQEA</sequence>
<gene>
    <name evidence="1" type="ORF">HA052_04140</name>
</gene>
<dbReference type="EMBL" id="JAAOMA010000004">
    <property type="protein sequence ID" value="NHR04380.1"/>
    <property type="molecule type" value="Genomic_DNA"/>
</dbReference>
<evidence type="ECO:0000313" key="2">
    <source>
        <dbReference type="Proteomes" id="UP001515641"/>
    </source>
</evidence>
<reference evidence="1 2" key="1">
    <citation type="submission" date="2020-03" db="EMBL/GenBank/DDBJ databases">
        <title>Draft genome sequence of environmentally isolated cultures.</title>
        <authorList>
            <person name="Wilson H.S."/>
            <person name="De Leon M.E."/>
        </authorList>
    </citation>
    <scope>NUCLEOTIDE SEQUENCE [LARGE SCALE GENOMIC DNA]</scope>
    <source>
        <strain evidence="1 2">HSC-31F16</strain>
    </source>
</reference>
<comment type="caution">
    <text evidence="1">The sequence shown here is derived from an EMBL/GenBank/DDBJ whole genome shotgun (WGS) entry which is preliminary data.</text>
</comment>
<dbReference type="Proteomes" id="UP001515641">
    <property type="component" value="Unassembled WGS sequence"/>
</dbReference>
<dbReference type="RefSeq" id="WP_166450899.1">
    <property type="nucleotide sequence ID" value="NZ_JAAOMA010000004.1"/>
</dbReference>
<evidence type="ECO:0008006" key="3">
    <source>
        <dbReference type="Google" id="ProtNLM"/>
    </source>
</evidence>
<keyword evidence="2" id="KW-1185">Reference proteome</keyword>